<dbReference type="InterPro" id="IPR046408">
    <property type="entry name" value="CIAPIN1"/>
</dbReference>
<evidence type="ECO:0000259" key="11">
    <source>
        <dbReference type="Pfam" id="PF05093"/>
    </source>
</evidence>
<evidence type="ECO:0000256" key="3">
    <source>
        <dbReference type="ARBA" id="ARBA00022485"/>
    </source>
</evidence>
<evidence type="ECO:0000256" key="10">
    <source>
        <dbReference type="HAMAP-Rule" id="MF_03115"/>
    </source>
</evidence>
<evidence type="ECO:0000256" key="9">
    <source>
        <dbReference type="ARBA" id="ARBA00023128"/>
    </source>
</evidence>
<dbReference type="InterPro" id="IPR007785">
    <property type="entry name" value="Anamorsin"/>
</dbReference>
<dbReference type="GO" id="GO:0051539">
    <property type="term" value="F:4 iron, 4 sulfur cluster binding"/>
    <property type="evidence" value="ECO:0007669"/>
    <property type="project" value="UniProtKB-KW"/>
</dbReference>
<keyword evidence="4 10" id="KW-0963">Cytoplasm</keyword>
<evidence type="ECO:0000313" key="14">
    <source>
        <dbReference type="Proteomes" id="UP000075881"/>
    </source>
</evidence>
<dbReference type="AlphaFoldDB" id="A0A182JSP8"/>
<dbReference type="Proteomes" id="UP000075881">
    <property type="component" value="Unassembled WGS sequence"/>
</dbReference>
<keyword evidence="6 10" id="KW-0479">Metal-binding</keyword>
<reference evidence="13" key="2">
    <citation type="submission" date="2020-05" db="UniProtKB">
        <authorList>
            <consortium name="EnsemblMetazoa"/>
        </authorList>
    </citation>
    <scope>IDENTIFICATION</scope>
    <source>
        <strain evidence="13">ACHKN1017</strain>
    </source>
</reference>
<comment type="domain">
    <text evidence="10">The N-terminal domain has structural similarity with S-adenosyl-L-methionine-dependent methyltransferases, but does not bind S-adenosyl-L-methionine. It is required for correct assembly of the 2 Fe-S clusters.</text>
</comment>
<comment type="subunit">
    <text evidence="10">Monomer.</text>
</comment>
<keyword evidence="8 10" id="KW-0411">Iron-sulfur</keyword>
<name>A0A182JSP8_9DIPT</name>
<dbReference type="Pfam" id="PF20922">
    <property type="entry name" value="Anamorsin_N"/>
    <property type="match status" value="1"/>
</dbReference>
<evidence type="ECO:0000256" key="8">
    <source>
        <dbReference type="ARBA" id="ARBA00023014"/>
    </source>
</evidence>
<evidence type="ECO:0000256" key="2">
    <source>
        <dbReference type="ARBA" id="ARBA00008169"/>
    </source>
</evidence>
<comment type="domain">
    <text evidence="10">The C-terminal domain binds 2 Fe-S clusters but is otherwise mostly in an intrinsically disordered conformation.</text>
</comment>
<dbReference type="VEuPathDB" id="VectorBase:ACHR001530"/>
<dbReference type="GO" id="GO:0005758">
    <property type="term" value="C:mitochondrial intermembrane space"/>
    <property type="evidence" value="ECO:0007669"/>
    <property type="project" value="UniProtKB-SubCell"/>
</dbReference>
<feature type="short sequence motif" description="Cx2C motif 2" evidence="10">
    <location>
        <begin position="226"/>
        <end position="229"/>
    </location>
</feature>
<feature type="domain" description="Anamorsin N-terminal" evidence="12">
    <location>
        <begin position="8"/>
        <end position="110"/>
    </location>
</feature>
<feature type="binding site" evidence="10">
    <location>
        <position position="218"/>
    </location>
    <ligand>
        <name>[4Fe-4S] cluster</name>
        <dbReference type="ChEBI" id="CHEBI:49883"/>
    </ligand>
</feature>
<dbReference type="GO" id="GO:0009055">
    <property type="term" value="F:electron transfer activity"/>
    <property type="evidence" value="ECO:0007669"/>
    <property type="project" value="UniProtKB-UniRule"/>
</dbReference>
<protein>
    <recommendedName>
        <fullName evidence="10">Anamorsin homolog</fullName>
    </recommendedName>
    <alternativeName>
        <fullName evidence="10">Fe-S cluster assembly protein DRE2 homolog</fullName>
    </alternativeName>
</protein>
<keyword evidence="5 10" id="KW-0001">2Fe-2S</keyword>
<feature type="binding site" evidence="10">
    <location>
        <position position="185"/>
    </location>
    <ligand>
        <name>[2Fe-2S] cluster</name>
        <dbReference type="ChEBI" id="CHEBI:190135"/>
    </ligand>
</feature>
<sequence length="254" mass="27700">MNFVHENNHVLYLWGGAVGPEIEKEVNEIKSIPNVLVNVENVERLHLAEYEKSQFDVILAQVSTGNSTLVTLLVKLLKPKGKVVFRDDSAVGVEQARSNLLLSGFINIVASDNNVYVAEKPDYEVGSKSKLSFAKKSNVAAVWKLDDNDEEERIDDEELLDEDDKAKPTAESLRVCGTTGKRKACKDCSCGLAEELDAEAKGKALTDTSAAKSSCGSCYLGDAFRCATCPYLGMPAFKPGEKIVLSDMQMQADT</sequence>
<feature type="binding site" evidence="10">
    <location>
        <position position="176"/>
    </location>
    <ligand>
        <name>[2Fe-2S] cluster</name>
        <dbReference type="ChEBI" id="CHEBI:190135"/>
    </ligand>
</feature>
<keyword evidence="3 10" id="KW-0004">4Fe-4S</keyword>
<feature type="short sequence motif" description="Cx2C motif 1" evidence="10">
    <location>
        <begin position="215"/>
        <end position="218"/>
    </location>
</feature>
<evidence type="ECO:0000256" key="6">
    <source>
        <dbReference type="ARBA" id="ARBA00022723"/>
    </source>
</evidence>
<evidence type="ECO:0000256" key="7">
    <source>
        <dbReference type="ARBA" id="ARBA00023004"/>
    </source>
</evidence>
<keyword evidence="14" id="KW-1185">Reference proteome</keyword>
<feature type="binding site" evidence="10">
    <location>
        <position position="226"/>
    </location>
    <ligand>
        <name>[4Fe-4S] cluster</name>
        <dbReference type="ChEBI" id="CHEBI:49883"/>
    </ligand>
</feature>
<comment type="similarity">
    <text evidence="2 10">Belongs to the anamorsin family.</text>
</comment>
<organism evidence="13 14">
    <name type="scientific">Anopheles christyi</name>
    <dbReference type="NCBI Taxonomy" id="43041"/>
    <lineage>
        <taxon>Eukaryota</taxon>
        <taxon>Metazoa</taxon>
        <taxon>Ecdysozoa</taxon>
        <taxon>Arthropoda</taxon>
        <taxon>Hexapoda</taxon>
        <taxon>Insecta</taxon>
        <taxon>Pterygota</taxon>
        <taxon>Neoptera</taxon>
        <taxon>Endopterygota</taxon>
        <taxon>Diptera</taxon>
        <taxon>Nematocera</taxon>
        <taxon>Culicoidea</taxon>
        <taxon>Culicidae</taxon>
        <taxon>Anophelinae</taxon>
        <taxon>Anopheles</taxon>
    </lineage>
</organism>
<reference evidence="14" key="1">
    <citation type="submission" date="2013-03" db="EMBL/GenBank/DDBJ databases">
        <title>The Genome Sequence of Anopheles christyi ACHKN1017.</title>
        <authorList>
            <consortium name="The Broad Institute Genomics Platform"/>
            <person name="Neafsey D.E."/>
            <person name="Besansky N."/>
            <person name="Walker B."/>
            <person name="Young S.K."/>
            <person name="Zeng Q."/>
            <person name="Gargeya S."/>
            <person name="Fitzgerald M."/>
            <person name="Haas B."/>
            <person name="Abouelleil A."/>
            <person name="Allen A.W."/>
            <person name="Alvarado L."/>
            <person name="Arachchi H.M."/>
            <person name="Berlin A.M."/>
            <person name="Chapman S.B."/>
            <person name="Gainer-Dewar J."/>
            <person name="Goldberg J."/>
            <person name="Griggs A."/>
            <person name="Gujja S."/>
            <person name="Hansen M."/>
            <person name="Howarth C."/>
            <person name="Imamovic A."/>
            <person name="Ireland A."/>
            <person name="Larimer J."/>
            <person name="McCowan C."/>
            <person name="Murphy C."/>
            <person name="Pearson M."/>
            <person name="Poon T.W."/>
            <person name="Priest M."/>
            <person name="Roberts A."/>
            <person name="Saif S."/>
            <person name="Shea T."/>
            <person name="Sisk P."/>
            <person name="Sykes S."/>
            <person name="Wortman J."/>
            <person name="Nusbaum C."/>
            <person name="Birren B."/>
        </authorList>
    </citation>
    <scope>NUCLEOTIDE SEQUENCE [LARGE SCALE GENOMIC DNA]</scope>
    <source>
        <strain evidence="14">ACHKN1017</strain>
    </source>
</reference>
<evidence type="ECO:0000256" key="1">
    <source>
        <dbReference type="ARBA" id="ARBA00001966"/>
    </source>
</evidence>
<dbReference type="HAMAP" id="MF_03115">
    <property type="entry name" value="Anamorsin"/>
    <property type="match status" value="1"/>
</dbReference>
<comment type="cofactor">
    <cofactor evidence="1 10">
        <name>[4Fe-4S] cluster</name>
        <dbReference type="ChEBI" id="CHEBI:49883"/>
    </cofactor>
</comment>
<dbReference type="PANTHER" id="PTHR13273">
    <property type="entry name" value="ANAMORSIN"/>
    <property type="match status" value="1"/>
</dbReference>
<dbReference type="GO" id="GO:0046872">
    <property type="term" value="F:metal ion binding"/>
    <property type="evidence" value="ECO:0007669"/>
    <property type="project" value="UniProtKB-KW"/>
</dbReference>
<dbReference type="GO" id="GO:0051537">
    <property type="term" value="F:2 iron, 2 sulfur cluster binding"/>
    <property type="evidence" value="ECO:0007669"/>
    <property type="project" value="UniProtKB-UniRule"/>
</dbReference>
<accession>A0A182JSP8</accession>
<comment type="function">
    <text evidence="10">Component of the cytosolic iron-sulfur (Fe-S) protein assembly (CIA) machinery. Required for the maturation of extramitochondrial Fe-S proteins. Part of an electron transfer chain functioning in an early step of cytosolic Fe-S biogenesis, facilitating the de novo assembly of a [4Fe-4S] cluster on the cytosolic Fe-S scaffold complex. Electrons are transferred from NADPH via a FAD- and FMN-containing diflavin oxidoreductase. Together with the diflavin oxidoreductase, also required for the assembly of the diferric tyrosyl radical cofactor of ribonucleotide reductase (RNR), probably by providing electrons for reduction during radical cofactor maturation in the catalytic small subunit.</text>
</comment>
<feature type="binding site" evidence="10">
    <location>
        <position position="190"/>
    </location>
    <ligand>
        <name>[2Fe-2S] cluster</name>
        <dbReference type="ChEBI" id="CHEBI:190135"/>
    </ligand>
</feature>
<dbReference type="Pfam" id="PF05093">
    <property type="entry name" value="CIAPIN1"/>
    <property type="match status" value="1"/>
</dbReference>
<dbReference type="Gene3D" id="3.40.50.150">
    <property type="entry name" value="Vaccinia Virus protein VP39"/>
    <property type="match status" value="1"/>
</dbReference>
<keyword evidence="7 10" id="KW-0408">Iron</keyword>
<keyword evidence="9 10" id="KW-0496">Mitochondrion</keyword>
<comment type="domain">
    <text evidence="10">The twin Cx2C motifs are involved in the recognition by the mitochondrial MIA40-ERV1 disulfide relay system. The formation of 2 disulfide bonds in the Cx2C motifs through dithiol/disulfide exchange reactions effectively traps the protein in the mitochondrial intermembrane space.</text>
</comment>
<dbReference type="PANTHER" id="PTHR13273:SF14">
    <property type="entry name" value="ANAMORSIN"/>
    <property type="match status" value="1"/>
</dbReference>
<dbReference type="InterPro" id="IPR049011">
    <property type="entry name" value="Anamorsin_N_metazoan"/>
</dbReference>
<evidence type="ECO:0000256" key="4">
    <source>
        <dbReference type="ARBA" id="ARBA00022490"/>
    </source>
</evidence>
<dbReference type="EnsemblMetazoa" id="ACHR001530-RA">
    <property type="protein sequence ID" value="ACHR001530-PA"/>
    <property type="gene ID" value="ACHR001530"/>
</dbReference>
<feature type="binding site" evidence="10">
    <location>
        <position position="215"/>
    </location>
    <ligand>
        <name>[4Fe-4S] cluster</name>
        <dbReference type="ChEBI" id="CHEBI:49883"/>
    </ligand>
</feature>
<comment type="subcellular location">
    <subcellularLocation>
        <location evidence="10">Cytoplasm</location>
    </subcellularLocation>
    <subcellularLocation>
        <location evidence="10">Mitochondrion intermembrane space</location>
    </subcellularLocation>
</comment>
<proteinExistence type="inferred from homology"/>
<feature type="binding site" evidence="10">
    <location>
        <position position="188"/>
    </location>
    <ligand>
        <name>[2Fe-2S] cluster</name>
        <dbReference type="ChEBI" id="CHEBI:190135"/>
    </ligand>
</feature>
<dbReference type="GO" id="GO:0016226">
    <property type="term" value="P:iron-sulfur cluster assembly"/>
    <property type="evidence" value="ECO:0007669"/>
    <property type="project" value="UniProtKB-UniRule"/>
</dbReference>
<feature type="domain" description="Anamorsin C-terminal" evidence="11">
    <location>
        <begin position="209"/>
        <end position="244"/>
    </location>
</feature>
<comment type="cofactor">
    <cofactor evidence="10">
        <name>[2Fe-2S] cluster</name>
        <dbReference type="ChEBI" id="CHEBI:190135"/>
    </cofactor>
</comment>
<evidence type="ECO:0000259" key="12">
    <source>
        <dbReference type="Pfam" id="PF20922"/>
    </source>
</evidence>
<feature type="region of interest" description="Fe-S binding site B" evidence="10">
    <location>
        <begin position="215"/>
        <end position="229"/>
    </location>
</feature>
<evidence type="ECO:0000256" key="5">
    <source>
        <dbReference type="ARBA" id="ARBA00022714"/>
    </source>
</evidence>
<comment type="caution">
    <text evidence="10">Lacks conserved residue(s) required for the propagation of feature annotation.</text>
</comment>
<evidence type="ECO:0000313" key="13">
    <source>
        <dbReference type="EnsemblMetazoa" id="ACHR001530-PA"/>
    </source>
</evidence>
<dbReference type="InterPro" id="IPR029063">
    <property type="entry name" value="SAM-dependent_MTases_sf"/>
</dbReference>
<feature type="binding site" evidence="10">
    <location>
        <position position="229"/>
    </location>
    <ligand>
        <name>[4Fe-4S] cluster</name>
        <dbReference type="ChEBI" id="CHEBI:49883"/>
    </ligand>
</feature>
<dbReference type="STRING" id="43041.A0A182JSP8"/>